<evidence type="ECO:0000256" key="3">
    <source>
        <dbReference type="ARBA" id="ARBA00022723"/>
    </source>
</evidence>
<dbReference type="Proteomes" id="UP001206067">
    <property type="component" value="Unassembled WGS sequence"/>
</dbReference>
<proteinExistence type="inferred from homology"/>
<name>A0ABT1XPS7_9SPHN</name>
<keyword evidence="6 7" id="KW-0482">Metalloprotease</keyword>
<comment type="similarity">
    <text evidence="1 7">Belongs to the peptidase M3 family.</text>
</comment>
<evidence type="ECO:0000256" key="1">
    <source>
        <dbReference type="ARBA" id="ARBA00006040"/>
    </source>
</evidence>
<accession>A0ABT1XPS7</accession>
<feature type="chain" id="PRO_5047293585" evidence="8">
    <location>
        <begin position="23"/>
        <end position="729"/>
    </location>
</feature>
<dbReference type="PANTHER" id="PTHR43660:SF1">
    <property type="entry name" value="DIPEPTIDYL CARBOXYPEPTIDASE"/>
    <property type="match status" value="1"/>
</dbReference>
<dbReference type="CDD" id="cd06456">
    <property type="entry name" value="M3A_DCP"/>
    <property type="match status" value="1"/>
</dbReference>
<dbReference type="RefSeq" id="WP_257595353.1">
    <property type="nucleotide sequence ID" value="NZ_JANKHH010000003.1"/>
</dbReference>
<dbReference type="InterPro" id="IPR024077">
    <property type="entry name" value="Neurolysin/TOP_dom2"/>
</dbReference>
<dbReference type="EMBL" id="JANKHH010000003">
    <property type="protein sequence ID" value="MCR2833592.1"/>
    <property type="molecule type" value="Genomic_DNA"/>
</dbReference>
<dbReference type="PANTHER" id="PTHR43660">
    <property type="entry name" value="DIPEPTIDYL CARBOXYPEPTIDASE"/>
    <property type="match status" value="1"/>
</dbReference>
<dbReference type="PROSITE" id="PS51257">
    <property type="entry name" value="PROKAR_LIPOPROTEIN"/>
    <property type="match status" value="1"/>
</dbReference>
<organism evidence="10 11">
    <name type="scientific">Parerythrobacter lacustris</name>
    <dbReference type="NCBI Taxonomy" id="2969984"/>
    <lineage>
        <taxon>Bacteria</taxon>
        <taxon>Pseudomonadati</taxon>
        <taxon>Pseudomonadota</taxon>
        <taxon>Alphaproteobacteria</taxon>
        <taxon>Sphingomonadales</taxon>
        <taxon>Erythrobacteraceae</taxon>
        <taxon>Parerythrobacter</taxon>
    </lineage>
</organism>
<evidence type="ECO:0000313" key="10">
    <source>
        <dbReference type="EMBL" id="MCR2833592.1"/>
    </source>
</evidence>
<dbReference type="InterPro" id="IPR001567">
    <property type="entry name" value="Pept_M3A_M3B_dom"/>
</dbReference>
<keyword evidence="2 7" id="KW-0645">Protease</keyword>
<keyword evidence="3 7" id="KW-0479">Metal-binding</keyword>
<comment type="cofactor">
    <cofactor evidence="7">
        <name>Zn(2+)</name>
        <dbReference type="ChEBI" id="CHEBI:29105"/>
    </cofactor>
    <text evidence="7">Binds 1 zinc ion.</text>
</comment>
<sequence length="729" mass="80812">MKAPILATTGLALILAGCSTYAQEAPQAEASAPAATAIPQATGYFAQPSDLPMLAPDFTKIADSDYLPAFEQAMAIHKAEVEAIKADTSAPTFENTIVALETSGQMLNRVAAVFFALSGANTNDTLDAVDAEIGPKLAAHSDSITLDPVLFARVKAVYDKRAAMTMTPEDAKLLEETYDGMVHAGALLTDAQKDQVKAINTELSSLTTEFGQKVRQATVDNALVVDTRGELAGLSDSEIDAAAKLATDKGMPGKFALALQNTTQQPALPSLENRATREKLFTLSHDRAVMGDKNDTRVLLAKIATLRARKAALFGAPDWATYAMWDRMAKNPKTALDFMEAMVPALAETQRREAALLNTKIEEEGGDFEVKPWDWYRYAEMVRKEKYDLDENAVKPYFEINRVLEDGVFYAANQLYGLSFKKRTDLPVYHPDVTTYTVYDRDGSELGIFYFDPYQRPSKRGGAWMSNFVDQSHLYGTKPVIYNVLNIPKAADGEPQLVAFDQVETMFHEFGHALHGFFADQKYASLSGTATARDFVEYPSQVNEMWATYPSVLQNYAKHYQTGETIPMELVTKFQQAAKFNQGYDFGEVVEAALLDMKWHALTPAQAAAIDTPEEVDAFERKSLEELGLEIDLVPPRYRSSYFNHIFSDPAGYSSGYYSYLWTEMLDRDSRKWFMDNGGLTRANGDHYRATVLSRGGTMDYFDMFQKFAGRRPDVGPMLKARGLTDGGE</sequence>
<keyword evidence="4 7" id="KW-0378">Hydrolase</keyword>
<dbReference type="InterPro" id="IPR024079">
    <property type="entry name" value="MetalloPept_cat_dom_sf"/>
</dbReference>
<dbReference type="Gene3D" id="1.10.1370.10">
    <property type="entry name" value="Neurolysin, domain 3"/>
    <property type="match status" value="1"/>
</dbReference>
<evidence type="ECO:0000313" key="11">
    <source>
        <dbReference type="Proteomes" id="UP001206067"/>
    </source>
</evidence>
<reference evidence="10 11" key="1">
    <citation type="submission" date="2022-08" db="EMBL/GenBank/DDBJ databases">
        <title>Polyphasic taxonomy analysis of Qipengyuania sp.RS5-5.</title>
        <authorList>
            <person name="Xamxidin M."/>
            <person name="Wu M."/>
        </authorList>
    </citation>
    <scope>NUCLEOTIDE SEQUENCE [LARGE SCALE GENOMIC DNA]</scope>
    <source>
        <strain evidence="10 11">RS5-5</strain>
    </source>
</reference>
<dbReference type="Gene3D" id="1.10.1370.40">
    <property type="match status" value="1"/>
</dbReference>
<comment type="caution">
    <text evidence="10">The sequence shown here is derived from an EMBL/GenBank/DDBJ whole genome shotgun (WGS) entry which is preliminary data.</text>
</comment>
<gene>
    <name evidence="10" type="ORF">NSO95_06515</name>
</gene>
<evidence type="ECO:0000259" key="9">
    <source>
        <dbReference type="Pfam" id="PF01432"/>
    </source>
</evidence>
<evidence type="ECO:0000256" key="5">
    <source>
        <dbReference type="ARBA" id="ARBA00022833"/>
    </source>
</evidence>
<keyword evidence="8" id="KW-0732">Signal</keyword>
<dbReference type="InterPro" id="IPR045090">
    <property type="entry name" value="Pept_M3A_M3B"/>
</dbReference>
<dbReference type="SUPFAM" id="SSF55486">
    <property type="entry name" value="Metalloproteases ('zincins'), catalytic domain"/>
    <property type="match status" value="1"/>
</dbReference>
<dbReference type="InterPro" id="IPR034005">
    <property type="entry name" value="M3A_DCP"/>
</dbReference>
<keyword evidence="5 7" id="KW-0862">Zinc</keyword>
<evidence type="ECO:0000256" key="6">
    <source>
        <dbReference type="ARBA" id="ARBA00023049"/>
    </source>
</evidence>
<evidence type="ECO:0000256" key="2">
    <source>
        <dbReference type="ARBA" id="ARBA00022670"/>
    </source>
</evidence>
<evidence type="ECO:0000256" key="4">
    <source>
        <dbReference type="ARBA" id="ARBA00022801"/>
    </source>
</evidence>
<keyword evidence="11" id="KW-1185">Reference proteome</keyword>
<dbReference type="Pfam" id="PF01432">
    <property type="entry name" value="Peptidase_M3"/>
    <property type="match status" value="1"/>
</dbReference>
<protein>
    <submittedName>
        <fullName evidence="10">M3 family metallopeptidase</fullName>
    </submittedName>
</protein>
<feature type="signal peptide" evidence="8">
    <location>
        <begin position="1"/>
        <end position="22"/>
    </location>
</feature>
<evidence type="ECO:0000256" key="7">
    <source>
        <dbReference type="RuleBase" id="RU003435"/>
    </source>
</evidence>
<evidence type="ECO:0000256" key="8">
    <source>
        <dbReference type="SAM" id="SignalP"/>
    </source>
</evidence>
<dbReference type="Gene3D" id="3.40.390.10">
    <property type="entry name" value="Collagenase (Catalytic Domain)"/>
    <property type="match status" value="1"/>
</dbReference>
<feature type="domain" description="Peptidase M3A/M3B catalytic" evidence="9">
    <location>
        <begin position="270"/>
        <end position="723"/>
    </location>
</feature>